<evidence type="ECO:0000256" key="2">
    <source>
        <dbReference type="ARBA" id="ARBA00022525"/>
    </source>
</evidence>
<dbReference type="InterPro" id="IPR019326">
    <property type="entry name" value="NDNF"/>
</dbReference>
<feature type="domain" description="Fibronectin type-III" evidence="6">
    <location>
        <begin position="356"/>
        <end position="497"/>
    </location>
</feature>
<dbReference type="InterPro" id="IPR003961">
    <property type="entry name" value="FN3_dom"/>
</dbReference>
<name>A0A922SJB2_SPOEX</name>
<proteinExistence type="predicted"/>
<sequence>MEILKLSIFTMRLASLLVLHAAGAGLASPTVLVTRPVSKVPVEWLPIDNQTVYRLGEGESRSLELNTSSISQTIVYITISPCSRDFHWALYYGKAGNNNGQLILQKESGSGEMSTFSVNISQYDKYVMVLSSTRGGAAVVSVRGEATRHVRMRLRVRSRRRLAANWEPSPIDPQETTYCVVASHRKNYTSLCAAHHDIKMSRLENRSNRLNQEMDRIKQNERLDNETRRSTKVTDEDPVIACVGGRTHHLIENLDPSTTYFVSVFGVAKDRRSGSLLATGSVRPRTSTAKRLRENIPTKADIRGRSVFYFKATIGAGGGLWLTLSTCGGAVDVEVLVRGKRLHMVRNIDPHSKFFVPAPITTSSIQETSDEGSVQFDSSSEEARMRYVIKVVPSKWDRDGTVGIELTASTTRWGMNTPELTEDGANVRELRPIRYCIIARETISGEAYGCWSTRKAVKGQCVNHTQKTSRVIKQKIGGLKAGRKYAIQVIASNKGYSVPYNTLYVDTKVSCKED</sequence>
<evidence type="ECO:0000259" key="6">
    <source>
        <dbReference type="SMART" id="SM00060"/>
    </source>
</evidence>
<feature type="chain" id="PRO_5037771027" description="Fibronectin type-III domain-containing protein" evidence="5">
    <location>
        <begin position="28"/>
        <end position="514"/>
    </location>
</feature>
<organism evidence="7 8">
    <name type="scientific">Spodoptera exigua</name>
    <name type="common">Beet armyworm</name>
    <name type="synonym">Noctua fulgens</name>
    <dbReference type="NCBI Taxonomy" id="7107"/>
    <lineage>
        <taxon>Eukaryota</taxon>
        <taxon>Metazoa</taxon>
        <taxon>Ecdysozoa</taxon>
        <taxon>Arthropoda</taxon>
        <taxon>Hexapoda</taxon>
        <taxon>Insecta</taxon>
        <taxon>Pterygota</taxon>
        <taxon>Neoptera</taxon>
        <taxon>Endopterygota</taxon>
        <taxon>Lepidoptera</taxon>
        <taxon>Glossata</taxon>
        <taxon>Ditrysia</taxon>
        <taxon>Noctuoidea</taxon>
        <taxon>Noctuidae</taxon>
        <taxon>Amphipyrinae</taxon>
        <taxon>Spodoptera</taxon>
    </lineage>
</organism>
<evidence type="ECO:0000313" key="7">
    <source>
        <dbReference type="EMBL" id="KAH9639169.1"/>
    </source>
</evidence>
<dbReference type="Proteomes" id="UP000814243">
    <property type="component" value="Unassembled WGS sequence"/>
</dbReference>
<evidence type="ECO:0000256" key="4">
    <source>
        <dbReference type="SAM" id="Coils"/>
    </source>
</evidence>
<dbReference type="SMART" id="SM00060">
    <property type="entry name" value="FN3"/>
    <property type="match status" value="2"/>
</dbReference>
<dbReference type="GO" id="GO:0005576">
    <property type="term" value="C:extracellular region"/>
    <property type="evidence" value="ECO:0007669"/>
    <property type="project" value="UniProtKB-SubCell"/>
</dbReference>
<evidence type="ECO:0000256" key="1">
    <source>
        <dbReference type="ARBA" id="ARBA00004613"/>
    </source>
</evidence>
<evidence type="ECO:0000256" key="3">
    <source>
        <dbReference type="ARBA" id="ARBA00022737"/>
    </source>
</evidence>
<dbReference type="AlphaFoldDB" id="A0A922SJB2"/>
<keyword evidence="5" id="KW-0732">Signal</keyword>
<comment type="subcellular location">
    <subcellularLocation>
        <location evidence="1">Secreted</location>
    </subcellularLocation>
</comment>
<keyword evidence="2" id="KW-0964">Secreted</keyword>
<dbReference type="PANTHER" id="PTHR14619:SF3">
    <property type="entry name" value="PROTEIN NDNF"/>
    <property type="match status" value="1"/>
</dbReference>
<keyword evidence="3" id="KW-0677">Repeat</keyword>
<keyword evidence="4" id="KW-0175">Coiled coil</keyword>
<dbReference type="PANTHER" id="PTHR14619">
    <property type="entry name" value="NEURON-DERIVED NEUROTROPHIC FACTOR"/>
    <property type="match status" value="1"/>
</dbReference>
<protein>
    <recommendedName>
        <fullName evidence="6">Fibronectin type-III domain-containing protein</fullName>
    </recommendedName>
</protein>
<evidence type="ECO:0000256" key="5">
    <source>
        <dbReference type="SAM" id="SignalP"/>
    </source>
</evidence>
<feature type="signal peptide" evidence="5">
    <location>
        <begin position="1"/>
        <end position="27"/>
    </location>
</feature>
<accession>A0A922SJB2</accession>
<gene>
    <name evidence="7" type="ORF">HF086_000160</name>
</gene>
<dbReference type="InterPro" id="IPR055271">
    <property type="entry name" value="NDNF_Fn(III)_1"/>
</dbReference>
<dbReference type="Pfam" id="PF10179">
    <property type="entry name" value="NDNF"/>
    <property type="match status" value="1"/>
</dbReference>
<feature type="coiled-coil region" evidence="4">
    <location>
        <begin position="193"/>
        <end position="220"/>
    </location>
</feature>
<comment type="caution">
    <text evidence="7">The sequence shown here is derived from an EMBL/GenBank/DDBJ whole genome shotgun (WGS) entry which is preliminary data.</text>
</comment>
<feature type="domain" description="Fibronectin type-III" evidence="6">
    <location>
        <begin position="144"/>
        <end position="274"/>
    </location>
</feature>
<evidence type="ECO:0000313" key="8">
    <source>
        <dbReference type="Proteomes" id="UP000814243"/>
    </source>
</evidence>
<dbReference type="EMBL" id="JACEFF010000352">
    <property type="protein sequence ID" value="KAH9639169.1"/>
    <property type="molecule type" value="Genomic_DNA"/>
</dbReference>
<reference evidence="7" key="1">
    <citation type="journal article" date="2021" name="G3 (Bethesda)">
        <title>Genome and transcriptome analysis of the beet armyworm Spodoptera exigua reveals targets for pest control. .</title>
        <authorList>
            <person name="Simon S."/>
            <person name="Breeschoten T."/>
            <person name="Jansen H.J."/>
            <person name="Dirks R.P."/>
            <person name="Schranz M.E."/>
            <person name="Ros V.I.D."/>
        </authorList>
    </citation>
    <scope>NUCLEOTIDE SEQUENCE</scope>
    <source>
        <strain evidence="7">TB_SE_WUR_2020</strain>
    </source>
</reference>